<evidence type="ECO:0000313" key="2">
    <source>
        <dbReference type="Proteomes" id="UP001151760"/>
    </source>
</evidence>
<organism evidence="1 2">
    <name type="scientific">Tanacetum coccineum</name>
    <dbReference type="NCBI Taxonomy" id="301880"/>
    <lineage>
        <taxon>Eukaryota</taxon>
        <taxon>Viridiplantae</taxon>
        <taxon>Streptophyta</taxon>
        <taxon>Embryophyta</taxon>
        <taxon>Tracheophyta</taxon>
        <taxon>Spermatophyta</taxon>
        <taxon>Magnoliopsida</taxon>
        <taxon>eudicotyledons</taxon>
        <taxon>Gunneridae</taxon>
        <taxon>Pentapetalae</taxon>
        <taxon>asterids</taxon>
        <taxon>campanulids</taxon>
        <taxon>Asterales</taxon>
        <taxon>Asteraceae</taxon>
        <taxon>Asteroideae</taxon>
        <taxon>Anthemideae</taxon>
        <taxon>Anthemidinae</taxon>
        <taxon>Tanacetum</taxon>
    </lineage>
</organism>
<comment type="caution">
    <text evidence="1">The sequence shown here is derived from an EMBL/GenBank/DDBJ whole genome shotgun (WGS) entry which is preliminary data.</text>
</comment>
<gene>
    <name evidence="1" type="ORF">Tco_0891179</name>
</gene>
<protein>
    <submittedName>
        <fullName evidence="1">Uncharacterized protein</fullName>
    </submittedName>
</protein>
<proteinExistence type="predicted"/>
<reference evidence="1" key="1">
    <citation type="journal article" date="2022" name="Int. J. Mol. Sci.">
        <title>Draft Genome of Tanacetum Coccineum: Genomic Comparison of Closely Related Tanacetum-Family Plants.</title>
        <authorList>
            <person name="Yamashiro T."/>
            <person name="Shiraishi A."/>
            <person name="Nakayama K."/>
            <person name="Satake H."/>
        </authorList>
    </citation>
    <scope>NUCLEOTIDE SEQUENCE</scope>
</reference>
<name>A0ABQ5C554_9ASTR</name>
<dbReference type="EMBL" id="BQNB010013872">
    <property type="protein sequence ID" value="GJT21242.1"/>
    <property type="molecule type" value="Genomic_DNA"/>
</dbReference>
<sequence>MDDPNLTMEEYIRLEEEKAHKRGKVFNWQTATYGKIRVDDDLHNLSSVEAEFAAIVINDAVAPQDELQCKSQNFHRTS</sequence>
<evidence type="ECO:0000313" key="1">
    <source>
        <dbReference type="EMBL" id="GJT21242.1"/>
    </source>
</evidence>
<keyword evidence="2" id="KW-1185">Reference proteome</keyword>
<accession>A0ABQ5C554</accession>
<dbReference type="Proteomes" id="UP001151760">
    <property type="component" value="Unassembled WGS sequence"/>
</dbReference>
<reference evidence="1" key="2">
    <citation type="submission" date="2022-01" db="EMBL/GenBank/DDBJ databases">
        <authorList>
            <person name="Yamashiro T."/>
            <person name="Shiraishi A."/>
            <person name="Satake H."/>
            <person name="Nakayama K."/>
        </authorList>
    </citation>
    <scope>NUCLEOTIDE SEQUENCE</scope>
</reference>